<comment type="similarity">
    <text evidence="1 5">Belongs to the FliD family.</text>
</comment>
<dbReference type="PANTHER" id="PTHR30288">
    <property type="entry name" value="FLAGELLAR CAP/ASSEMBLY PROTEIN FLID"/>
    <property type="match status" value="1"/>
</dbReference>
<sequence length="478" mass="48947">MAVSSTSSNSSVGTSSIDVATIVEQLMTVENKPLDKIKSQIEQKKLVISDLGTIKSKVATFQDALTVFQTPSTFNNSAASSSDSTVISATASNGAIKGNHSVTVNSLATATRNTVSGYTSSTASATVDATNGFAITVAGTTYNTNGNKTVSGVVTANAVTVLGASPSITDLKNWINGLGVNVSASVVETTGSSNWALMIQGTQTGTTNAISFTGLTGLTGATPALTNTPVAAAANASFIVNGTTFSRTSNTVTDVIDGLTLSLNKASVTAQTISVTKGADISSEAINTLIAAYNDVMSTHKSMTANSANSDKPGNFANSPSTLSFINQIKDSFAKGISYTSNGTLTTMSLSTLGIDLQLDGTAKFNSASFTTASAAGLRDTLALGVTMGYVSSTSNLNTFLTSQVKAGGALSSQITSETTAMQDLTKRKDNLQIRLNSIQNNLISQYSALNALLFQLSSTSNSLTSALDALTNSQKNN</sequence>
<reference evidence="8" key="1">
    <citation type="submission" date="2022-06" db="EMBL/GenBank/DDBJ databases">
        <title>New Polynucleobacter species.</title>
        <authorList>
            <person name="Hahn M.W."/>
        </authorList>
    </citation>
    <scope>NUCLEOTIDE SEQUENCE</scope>
    <source>
        <strain evidence="8">UK-FUSCHL-C3</strain>
    </source>
</reference>
<protein>
    <recommendedName>
        <fullName evidence="5">Flagellar hook-associated protein 2</fullName>
        <shortName evidence="5">HAP2</shortName>
    </recommendedName>
    <alternativeName>
        <fullName evidence="5">Flagellar cap protein</fullName>
    </alternativeName>
</protein>
<comment type="subcellular location">
    <subcellularLocation>
        <location evidence="5">Secreted</location>
    </subcellularLocation>
    <subcellularLocation>
        <location evidence="5">Bacterial flagellum</location>
    </subcellularLocation>
</comment>
<name>A0AAU8A1L0_9BURK</name>
<organism evidence="8">
    <name type="scientific">Polynucleobacter sp. UK-FUSCHL-C3</name>
    <dbReference type="NCBI Taxonomy" id="2955208"/>
    <lineage>
        <taxon>Bacteria</taxon>
        <taxon>Pseudomonadati</taxon>
        <taxon>Pseudomonadota</taxon>
        <taxon>Betaproteobacteria</taxon>
        <taxon>Burkholderiales</taxon>
        <taxon>Burkholderiaceae</taxon>
        <taxon>Polynucleobacter</taxon>
    </lineage>
</organism>
<dbReference type="Pfam" id="PF02465">
    <property type="entry name" value="FliD_N"/>
    <property type="match status" value="1"/>
</dbReference>
<dbReference type="GO" id="GO:0071973">
    <property type="term" value="P:bacterial-type flagellum-dependent cell motility"/>
    <property type="evidence" value="ECO:0007669"/>
    <property type="project" value="TreeGrafter"/>
</dbReference>
<evidence type="ECO:0000313" key="8">
    <source>
        <dbReference type="EMBL" id="XCC57301.1"/>
    </source>
</evidence>
<evidence type="ECO:0000259" key="7">
    <source>
        <dbReference type="Pfam" id="PF07195"/>
    </source>
</evidence>
<feature type="domain" description="Flagellar hook-associated protein 2 N-terminal" evidence="6">
    <location>
        <begin position="15"/>
        <end position="110"/>
    </location>
</feature>
<dbReference type="GO" id="GO:0009424">
    <property type="term" value="C:bacterial-type flagellum hook"/>
    <property type="evidence" value="ECO:0007669"/>
    <property type="project" value="UniProtKB-UniRule"/>
</dbReference>
<evidence type="ECO:0000256" key="2">
    <source>
        <dbReference type="ARBA" id="ARBA00011255"/>
    </source>
</evidence>
<dbReference type="InterPro" id="IPR010809">
    <property type="entry name" value="FliD_C"/>
</dbReference>
<dbReference type="GO" id="GO:0005576">
    <property type="term" value="C:extracellular region"/>
    <property type="evidence" value="ECO:0007669"/>
    <property type="project" value="UniProtKB-SubCell"/>
</dbReference>
<dbReference type="InterPro" id="IPR040026">
    <property type="entry name" value="FliD"/>
</dbReference>
<keyword evidence="8" id="KW-0969">Cilium</keyword>
<dbReference type="RefSeq" id="WP_353438331.1">
    <property type="nucleotide sequence ID" value="NZ_CP099959.1"/>
</dbReference>
<keyword evidence="3" id="KW-0175">Coiled coil</keyword>
<gene>
    <name evidence="8" type="primary">fliD</name>
    <name evidence="8" type="ORF">NKE59_07330</name>
</gene>
<evidence type="ECO:0000256" key="3">
    <source>
        <dbReference type="ARBA" id="ARBA00023054"/>
    </source>
</evidence>
<dbReference type="GO" id="GO:0007155">
    <property type="term" value="P:cell adhesion"/>
    <property type="evidence" value="ECO:0007669"/>
    <property type="project" value="InterPro"/>
</dbReference>
<dbReference type="EMBL" id="CP099959">
    <property type="protein sequence ID" value="XCC57301.1"/>
    <property type="molecule type" value="Genomic_DNA"/>
</dbReference>
<dbReference type="Pfam" id="PF07195">
    <property type="entry name" value="FliD_C"/>
    <property type="match status" value="1"/>
</dbReference>
<keyword evidence="8" id="KW-0966">Cell projection</keyword>
<dbReference type="InterPro" id="IPR003481">
    <property type="entry name" value="FliD_N"/>
</dbReference>
<accession>A0AAU8A1L0</accession>
<keyword evidence="8" id="KW-0282">Flagellum</keyword>
<evidence type="ECO:0000256" key="5">
    <source>
        <dbReference type="RuleBase" id="RU362066"/>
    </source>
</evidence>
<evidence type="ECO:0000256" key="4">
    <source>
        <dbReference type="ARBA" id="ARBA00023143"/>
    </source>
</evidence>
<dbReference type="GO" id="GO:0009421">
    <property type="term" value="C:bacterial-type flagellum filament cap"/>
    <property type="evidence" value="ECO:0007669"/>
    <property type="project" value="InterPro"/>
</dbReference>
<dbReference type="AlphaFoldDB" id="A0AAU8A1L0"/>
<proteinExistence type="inferred from homology"/>
<dbReference type="PANTHER" id="PTHR30288:SF0">
    <property type="entry name" value="FLAGELLAR HOOK-ASSOCIATED PROTEIN 2"/>
    <property type="match status" value="1"/>
</dbReference>
<evidence type="ECO:0000259" key="6">
    <source>
        <dbReference type="Pfam" id="PF02465"/>
    </source>
</evidence>
<keyword evidence="4 5" id="KW-0975">Bacterial flagellum</keyword>
<feature type="domain" description="Flagellar hook-associated protein 2 C-terminal" evidence="7">
    <location>
        <begin position="233"/>
        <end position="456"/>
    </location>
</feature>
<evidence type="ECO:0000256" key="1">
    <source>
        <dbReference type="ARBA" id="ARBA00009764"/>
    </source>
</evidence>
<comment type="subunit">
    <text evidence="2 5">Homopentamer.</text>
</comment>
<comment type="function">
    <text evidence="5">Required for morphogenesis and for the elongation of the flagellar filament by facilitating polymerization of the flagellin monomers at the tip of growing filament. Forms a capping structure, which prevents flagellin subunits (transported through the central channel of the flagellum) from leaking out without polymerization at the distal end.</text>
</comment>
<keyword evidence="5" id="KW-0964">Secreted</keyword>